<keyword evidence="1" id="KW-0732">Signal</keyword>
<keyword evidence="4" id="KW-1185">Reference proteome</keyword>
<dbReference type="Pfam" id="PF02129">
    <property type="entry name" value="Peptidase_S15"/>
    <property type="match status" value="1"/>
</dbReference>
<comment type="caution">
    <text evidence="3">The sequence shown here is derived from an EMBL/GenBank/DDBJ whole genome shotgun (WGS) entry which is preliminary data.</text>
</comment>
<dbReference type="Proteomes" id="UP000033651">
    <property type="component" value="Unassembled WGS sequence"/>
</dbReference>
<dbReference type="Gene3D" id="3.40.50.1820">
    <property type="entry name" value="alpha/beta hydrolase"/>
    <property type="match status" value="1"/>
</dbReference>
<feature type="non-terminal residue" evidence="3">
    <location>
        <position position="126"/>
    </location>
</feature>
<name>A0A0F3JYD0_9GAMM</name>
<evidence type="ECO:0000313" key="3">
    <source>
        <dbReference type="EMBL" id="KJV23963.1"/>
    </source>
</evidence>
<dbReference type="InterPro" id="IPR000383">
    <property type="entry name" value="Xaa-Pro-like_dom"/>
</dbReference>
<sequence>MSRRTLPLTLLSLSLAVAAGLATAQSTPPMTPDIPAKYDAPDAANDFIKRVVEIPMRDGVTLHTVIVIPKGAKHAPILLTRTPYNADGRAARADAHTMRDLLPQGDEVFVDAGYIRVFQDVRGKYG</sequence>
<feature type="chain" id="PRO_5002462707" evidence="1">
    <location>
        <begin position="25"/>
        <end position="126"/>
    </location>
</feature>
<reference evidence="3 4" key="1">
    <citation type="submission" date="2015-03" db="EMBL/GenBank/DDBJ databases">
        <title>Draft genome sequence of Luteibacter yeojuensis strain SU11.</title>
        <authorList>
            <person name="Sulaiman J."/>
            <person name="Priya K."/>
            <person name="Chan K.-G."/>
        </authorList>
    </citation>
    <scope>NUCLEOTIDE SEQUENCE [LARGE SCALE GENOMIC DNA]</scope>
    <source>
        <strain evidence="3 4">SU11</strain>
    </source>
</reference>
<proteinExistence type="predicted"/>
<evidence type="ECO:0000256" key="1">
    <source>
        <dbReference type="SAM" id="SignalP"/>
    </source>
</evidence>
<evidence type="ECO:0000313" key="4">
    <source>
        <dbReference type="Proteomes" id="UP000033651"/>
    </source>
</evidence>
<dbReference type="InterPro" id="IPR029058">
    <property type="entry name" value="AB_hydrolase_fold"/>
</dbReference>
<dbReference type="AlphaFoldDB" id="A0A0F3JYD0"/>
<accession>A0A0F3JYD0</accession>
<feature type="domain" description="Xaa-Pro dipeptidyl-peptidase-like" evidence="2">
    <location>
        <begin position="58"/>
        <end position="126"/>
    </location>
</feature>
<dbReference type="RefSeq" id="WP_045831514.1">
    <property type="nucleotide sequence ID" value="NZ_JZRB01000133.1"/>
</dbReference>
<dbReference type="EMBL" id="JZRB01000133">
    <property type="protein sequence ID" value="KJV23963.1"/>
    <property type="molecule type" value="Genomic_DNA"/>
</dbReference>
<gene>
    <name evidence="3" type="ORF">VI08_20550</name>
</gene>
<evidence type="ECO:0000259" key="2">
    <source>
        <dbReference type="Pfam" id="PF02129"/>
    </source>
</evidence>
<dbReference type="SUPFAM" id="SSF53474">
    <property type="entry name" value="alpha/beta-Hydrolases"/>
    <property type="match status" value="1"/>
</dbReference>
<feature type="signal peptide" evidence="1">
    <location>
        <begin position="1"/>
        <end position="24"/>
    </location>
</feature>
<organism evidence="3 4">
    <name type="scientific">Luteibacter yeojuensis</name>
    <dbReference type="NCBI Taxonomy" id="345309"/>
    <lineage>
        <taxon>Bacteria</taxon>
        <taxon>Pseudomonadati</taxon>
        <taxon>Pseudomonadota</taxon>
        <taxon>Gammaproteobacteria</taxon>
        <taxon>Lysobacterales</taxon>
        <taxon>Rhodanobacteraceae</taxon>
        <taxon>Luteibacter</taxon>
    </lineage>
</organism>
<protein>
    <submittedName>
        <fullName evidence="3">Glutaryl-7-ACA acylase</fullName>
    </submittedName>
</protein>
<dbReference type="GO" id="GO:0016787">
    <property type="term" value="F:hydrolase activity"/>
    <property type="evidence" value="ECO:0007669"/>
    <property type="project" value="InterPro"/>
</dbReference>